<evidence type="ECO:0000256" key="3">
    <source>
        <dbReference type="ARBA" id="ARBA00023163"/>
    </source>
</evidence>
<organism evidence="5 6">
    <name type="scientific">Saccharothrix australiensis</name>
    <dbReference type="NCBI Taxonomy" id="2072"/>
    <lineage>
        <taxon>Bacteria</taxon>
        <taxon>Bacillati</taxon>
        <taxon>Actinomycetota</taxon>
        <taxon>Actinomycetes</taxon>
        <taxon>Pseudonocardiales</taxon>
        <taxon>Pseudonocardiaceae</taxon>
        <taxon>Saccharothrix</taxon>
    </lineage>
</organism>
<comment type="caution">
    <text evidence="5">The sequence shown here is derived from an EMBL/GenBank/DDBJ whole genome shotgun (WGS) entry which is preliminary data.</text>
</comment>
<dbReference type="PANTHER" id="PTHR38445:SF9">
    <property type="entry name" value="HTH-TYPE TRANSCRIPTIONAL REPRESSOR YTRA"/>
    <property type="match status" value="1"/>
</dbReference>
<evidence type="ECO:0000256" key="1">
    <source>
        <dbReference type="ARBA" id="ARBA00023015"/>
    </source>
</evidence>
<gene>
    <name evidence="5" type="ORF">C8E97_0200</name>
</gene>
<keyword evidence="6" id="KW-1185">Reference proteome</keyword>
<dbReference type="SMART" id="SM00345">
    <property type="entry name" value="HTH_GNTR"/>
    <property type="match status" value="1"/>
</dbReference>
<keyword evidence="3" id="KW-0804">Transcription</keyword>
<dbReference type="PANTHER" id="PTHR38445">
    <property type="entry name" value="HTH-TYPE TRANSCRIPTIONAL REPRESSOR YTRA"/>
    <property type="match status" value="1"/>
</dbReference>
<dbReference type="Proteomes" id="UP000282084">
    <property type="component" value="Unassembled WGS sequence"/>
</dbReference>
<dbReference type="Pfam" id="PF00392">
    <property type="entry name" value="GntR"/>
    <property type="match status" value="1"/>
</dbReference>
<proteinExistence type="predicted"/>
<dbReference type="GO" id="GO:0003677">
    <property type="term" value="F:DNA binding"/>
    <property type="evidence" value="ECO:0007669"/>
    <property type="project" value="UniProtKB-KW"/>
</dbReference>
<name>A0A495VQS8_9PSEU</name>
<evidence type="ECO:0000259" key="4">
    <source>
        <dbReference type="PROSITE" id="PS50949"/>
    </source>
</evidence>
<accession>A0A495VQS8</accession>
<dbReference type="Gene3D" id="1.10.10.10">
    <property type="entry name" value="Winged helix-like DNA-binding domain superfamily/Winged helix DNA-binding domain"/>
    <property type="match status" value="1"/>
</dbReference>
<protein>
    <submittedName>
        <fullName evidence="5">DNA-binding transcriptional regulator YhcF (GntR family)</fullName>
    </submittedName>
</protein>
<evidence type="ECO:0000256" key="2">
    <source>
        <dbReference type="ARBA" id="ARBA00023125"/>
    </source>
</evidence>
<feature type="domain" description="HTH gntR-type" evidence="4">
    <location>
        <begin position="12"/>
        <end position="80"/>
    </location>
</feature>
<dbReference type="RefSeq" id="WP_121000753.1">
    <property type="nucleotide sequence ID" value="NZ_RBXO01000001.1"/>
</dbReference>
<dbReference type="InterPro" id="IPR036390">
    <property type="entry name" value="WH_DNA-bd_sf"/>
</dbReference>
<reference evidence="5 6" key="1">
    <citation type="submission" date="2018-10" db="EMBL/GenBank/DDBJ databases">
        <title>Sequencing the genomes of 1000 actinobacteria strains.</title>
        <authorList>
            <person name="Klenk H.-P."/>
        </authorList>
    </citation>
    <scope>NUCLEOTIDE SEQUENCE [LARGE SCALE GENOMIC DNA]</scope>
    <source>
        <strain evidence="5 6">DSM 43800</strain>
    </source>
</reference>
<dbReference type="PROSITE" id="PS50949">
    <property type="entry name" value="HTH_GNTR"/>
    <property type="match status" value="1"/>
</dbReference>
<dbReference type="CDD" id="cd07377">
    <property type="entry name" value="WHTH_GntR"/>
    <property type="match status" value="1"/>
</dbReference>
<dbReference type="SUPFAM" id="SSF46785">
    <property type="entry name" value="Winged helix' DNA-binding domain"/>
    <property type="match status" value="1"/>
</dbReference>
<sequence>MKQVVVDPDSGVAPWRQVRDQLVHLVRTGELPVGSPLPSIRQLARDLGLSAGTVARVYRDLEVAGLLRTARRRGTVVAAAPDPSMSSAATDAGTALAASAARFAAEARALGVDPEAAVRAVRAAWQAG</sequence>
<dbReference type="AlphaFoldDB" id="A0A495VQS8"/>
<dbReference type="InterPro" id="IPR036388">
    <property type="entry name" value="WH-like_DNA-bd_sf"/>
</dbReference>
<dbReference type="InterPro" id="IPR000524">
    <property type="entry name" value="Tscrpt_reg_HTH_GntR"/>
</dbReference>
<evidence type="ECO:0000313" key="6">
    <source>
        <dbReference type="Proteomes" id="UP000282084"/>
    </source>
</evidence>
<dbReference type="GO" id="GO:0003700">
    <property type="term" value="F:DNA-binding transcription factor activity"/>
    <property type="evidence" value="ECO:0007669"/>
    <property type="project" value="InterPro"/>
</dbReference>
<keyword evidence="2 5" id="KW-0238">DNA-binding</keyword>
<dbReference type="EMBL" id="RBXO01000001">
    <property type="protein sequence ID" value="RKT51716.1"/>
    <property type="molecule type" value="Genomic_DNA"/>
</dbReference>
<dbReference type="OrthoDB" id="4307011at2"/>
<evidence type="ECO:0000313" key="5">
    <source>
        <dbReference type="EMBL" id="RKT51716.1"/>
    </source>
</evidence>
<keyword evidence="1" id="KW-0805">Transcription regulation</keyword>